<dbReference type="Gene3D" id="3.90.640.10">
    <property type="entry name" value="Actin, Chain A, domain 4"/>
    <property type="match status" value="1"/>
</dbReference>
<evidence type="ECO:0000256" key="3">
    <source>
        <dbReference type="RuleBase" id="RU003322"/>
    </source>
</evidence>
<comment type="caution">
    <text evidence="4">The sequence shown here is derived from an EMBL/GenBank/DDBJ whole genome shotgun (WGS) entry which is preliminary data.</text>
</comment>
<dbReference type="InterPro" id="IPR029047">
    <property type="entry name" value="HSP70_peptide-bd_sf"/>
</dbReference>
<organism evidence="4 5">
    <name type="scientific">Didymella glomerata</name>
    <dbReference type="NCBI Taxonomy" id="749621"/>
    <lineage>
        <taxon>Eukaryota</taxon>
        <taxon>Fungi</taxon>
        <taxon>Dikarya</taxon>
        <taxon>Ascomycota</taxon>
        <taxon>Pezizomycotina</taxon>
        <taxon>Dothideomycetes</taxon>
        <taxon>Pleosporomycetidae</taxon>
        <taxon>Pleosporales</taxon>
        <taxon>Pleosporineae</taxon>
        <taxon>Didymellaceae</taxon>
        <taxon>Didymella</taxon>
    </lineage>
</organism>
<comment type="similarity">
    <text evidence="3">Belongs to the heat shock protein 70 family.</text>
</comment>
<keyword evidence="1 3" id="KW-0547">Nucleotide-binding</keyword>
<accession>A0A9W8WWX6</accession>
<dbReference type="Pfam" id="PF00012">
    <property type="entry name" value="HSP70"/>
    <property type="match status" value="1"/>
</dbReference>
<dbReference type="SUPFAM" id="SSF53067">
    <property type="entry name" value="Actin-like ATPase domain"/>
    <property type="match status" value="2"/>
</dbReference>
<sequence>MSVSLGGFRKTRTEDQQPLLVDEDVALGPVFGIDLGTSYSRISVMKDGLVEIIPDAHGSHSTPSWVAFTNETHLIGVAAMNQYLENPHRTIFDISLQKRIIGRKFEDQSLQQDIKRFPFKIFDNGGQPRISVEINGNEATFAPEEILSMVLGRLKDIAANYLGEPVRRAVITVPAYFNDAQRAATKEAGRMADIDVLRVVNEPTAAALAYRLDETNQTEPETYTFGLDKTSYEGQVLVYDLGAKTVDISIISIEEGVFEVRSTAGDSHIGGESFNDRVMIDMAEKYSKDYNVDITKDPTTMGKLRGEVDTAKKHLSSQESTTISIEYNGQNMSESLTRAQFEALNGDLLQKTSQYVRQALGDAKMKTSDIDHIILAGGSSHIVKVQQMLEHLFGKTPRNEIDPEDVVAIGAAIQGSYLADSGRDYGCYFGETSFTSLGVEAPNGVMVPLIKRGTTLPTKKIHTFSTSANNQSIFPIRVYEGERARTEDNHKLAEFQLDIPQVTTSLLAGDYTLTSITD</sequence>
<dbReference type="PANTHER" id="PTHR19375">
    <property type="entry name" value="HEAT SHOCK PROTEIN 70KDA"/>
    <property type="match status" value="1"/>
</dbReference>
<keyword evidence="2 3" id="KW-0067">ATP-binding</keyword>
<gene>
    <name evidence="4" type="primary">KAR2_3</name>
    <name evidence="4" type="ORF">N0V87_006343</name>
</gene>
<evidence type="ECO:0000313" key="5">
    <source>
        <dbReference type="Proteomes" id="UP001140562"/>
    </source>
</evidence>
<dbReference type="EMBL" id="JAPEUV010000065">
    <property type="protein sequence ID" value="KAJ4335189.1"/>
    <property type="molecule type" value="Genomic_DNA"/>
</dbReference>
<evidence type="ECO:0000256" key="1">
    <source>
        <dbReference type="ARBA" id="ARBA00022741"/>
    </source>
</evidence>
<evidence type="ECO:0000313" key="4">
    <source>
        <dbReference type="EMBL" id="KAJ4335189.1"/>
    </source>
</evidence>
<dbReference type="PRINTS" id="PR00301">
    <property type="entry name" value="HEATSHOCK70"/>
</dbReference>
<protein>
    <submittedName>
        <fullName evidence="4">ATPase with role in protein import into the ER</fullName>
    </submittedName>
</protein>
<name>A0A9W8WWX6_9PLEO</name>
<dbReference type="InterPro" id="IPR018181">
    <property type="entry name" value="Heat_shock_70_CS"/>
</dbReference>
<dbReference type="Proteomes" id="UP001140562">
    <property type="component" value="Unassembled WGS sequence"/>
</dbReference>
<dbReference type="Gene3D" id="2.60.34.10">
    <property type="entry name" value="Substrate Binding Domain Of DNAk, Chain A, domain 1"/>
    <property type="match status" value="1"/>
</dbReference>
<dbReference type="AlphaFoldDB" id="A0A9W8WWX6"/>
<dbReference type="PROSITE" id="PS00297">
    <property type="entry name" value="HSP70_1"/>
    <property type="match status" value="1"/>
</dbReference>
<dbReference type="GO" id="GO:0140662">
    <property type="term" value="F:ATP-dependent protein folding chaperone"/>
    <property type="evidence" value="ECO:0007669"/>
    <property type="project" value="InterPro"/>
</dbReference>
<dbReference type="InterPro" id="IPR013126">
    <property type="entry name" value="Hsp_70_fam"/>
</dbReference>
<dbReference type="OrthoDB" id="2401965at2759"/>
<dbReference type="FunFam" id="3.90.640.10:FF:000003">
    <property type="entry name" value="Molecular chaperone DnaK"/>
    <property type="match status" value="1"/>
</dbReference>
<dbReference type="GO" id="GO:0005524">
    <property type="term" value="F:ATP binding"/>
    <property type="evidence" value="ECO:0007669"/>
    <property type="project" value="UniProtKB-KW"/>
</dbReference>
<reference evidence="4" key="1">
    <citation type="submission" date="2022-10" db="EMBL/GenBank/DDBJ databases">
        <title>Tapping the CABI collections for fungal endophytes: first genome assemblies for Collariella, Neodidymelliopsis, Ascochyta clinopodiicola, Didymella pomorum, Didymosphaeria variabile, Neocosmospora piperis and Neocucurbitaria cava.</title>
        <authorList>
            <person name="Hill R."/>
        </authorList>
    </citation>
    <scope>NUCLEOTIDE SEQUENCE</scope>
    <source>
        <strain evidence="4">IMI 360193</strain>
    </source>
</reference>
<dbReference type="SUPFAM" id="SSF100920">
    <property type="entry name" value="Heat shock protein 70kD (HSP70), peptide-binding domain"/>
    <property type="match status" value="1"/>
</dbReference>
<keyword evidence="5" id="KW-1185">Reference proteome</keyword>
<proteinExistence type="inferred from homology"/>
<dbReference type="Gene3D" id="3.30.420.40">
    <property type="match status" value="2"/>
</dbReference>
<dbReference type="InterPro" id="IPR043129">
    <property type="entry name" value="ATPase_NBD"/>
</dbReference>
<evidence type="ECO:0000256" key="2">
    <source>
        <dbReference type="ARBA" id="ARBA00022840"/>
    </source>
</evidence>